<keyword evidence="3" id="KW-0862">Zinc</keyword>
<dbReference type="SMART" id="SM00692">
    <property type="entry name" value="DM3"/>
    <property type="match status" value="1"/>
</dbReference>
<feature type="region of interest" description="Disordered" evidence="6">
    <location>
        <begin position="57"/>
        <end position="105"/>
    </location>
</feature>
<dbReference type="Pfam" id="PF05485">
    <property type="entry name" value="THAP"/>
    <property type="match status" value="1"/>
</dbReference>
<evidence type="ECO:0000256" key="1">
    <source>
        <dbReference type="ARBA" id="ARBA00022723"/>
    </source>
</evidence>
<dbReference type="PROSITE" id="PS50950">
    <property type="entry name" value="ZF_THAP"/>
    <property type="match status" value="1"/>
</dbReference>
<dbReference type="SUPFAM" id="SSF57716">
    <property type="entry name" value="Glucocorticoid receptor-like (DNA-binding domain)"/>
    <property type="match status" value="1"/>
</dbReference>
<dbReference type="PANTHER" id="PTHR47577">
    <property type="entry name" value="THAP DOMAIN-CONTAINING PROTEIN 6"/>
    <property type="match status" value="1"/>
</dbReference>
<dbReference type="GO" id="GO:0003677">
    <property type="term" value="F:DNA binding"/>
    <property type="evidence" value="ECO:0007669"/>
    <property type="project" value="UniProtKB-UniRule"/>
</dbReference>
<comment type="caution">
    <text evidence="8">The sequence shown here is derived from an EMBL/GenBank/DDBJ whole genome shotgun (WGS) entry which is preliminary data.</text>
</comment>
<keyword evidence="2 5" id="KW-0863">Zinc-finger</keyword>
<dbReference type="Proteomes" id="UP000735302">
    <property type="component" value="Unassembled WGS sequence"/>
</dbReference>
<dbReference type="AlphaFoldDB" id="A0AAV3ZDG0"/>
<keyword evidence="9" id="KW-1185">Reference proteome</keyword>
<protein>
    <submittedName>
        <fullName evidence="8">Transposable element p transposase</fullName>
    </submittedName>
</protein>
<evidence type="ECO:0000256" key="2">
    <source>
        <dbReference type="ARBA" id="ARBA00022771"/>
    </source>
</evidence>
<keyword evidence="4 5" id="KW-0238">DNA-binding</keyword>
<dbReference type="GO" id="GO:0008270">
    <property type="term" value="F:zinc ion binding"/>
    <property type="evidence" value="ECO:0007669"/>
    <property type="project" value="UniProtKB-KW"/>
</dbReference>
<name>A0AAV3ZDG0_9GAST</name>
<dbReference type="PANTHER" id="PTHR47577:SF2">
    <property type="entry name" value="THAP DOMAIN CONTAINING 9"/>
    <property type="match status" value="1"/>
</dbReference>
<sequence>MQRAREWVINCRRADLDNKSAEALHKGNVLCEEHFESSCFSQTALCNKQLLKTAVPTIFNVPNPPPQKTSSRAPPKQREPFDNISRKDNVSPGDFEDENVPPASHNTNEVHVAILKRKVNALRSKTWRLRQVHASQQKHKKGEISPKSDAVETATDMDKLRSTLSQYLSPAALEFVLTQVRVSKLSVKGRRWTHSDKSLALSIFHASRKAYRLMQRLFKMPAAQTLNKAIKNVYVKPATEMDQLRFTLSQYLSPAALEFVLTQVRVSKLSVKGRRWTHSDKSLALSIFHASRKAYRLTQRLFKMPSAQTLNKAIKNVYVKPGICANMMYLFEIKVSSMALQEKVCAILLDEMALKASLQFNPLDDQVEGFEDFGQFGRSPKHATHALVFMLRGLSTKWKQPVSYYLSNGPVKAHMLVPLLYEVIRSVSATGLVPKIVICDQGSNNRAMCSRLHITEEQPYFYCDSMNIFFMYDPPHLLKSIRNNLKLHGFIVNATPVFWSHIVQFYDLDCKSPFFCMAPKLTSKHMTMPPFSHLRVCLAAQVLSHSVAAGISAMVTLKALPPEAIETAKFAEQFDRLFNCFNSSGLKSKNVMGHGITPCSTHIAFLEQSLEWLTQVKCNNGAQSLPCLDGWRLNISCLLQLWKNLRENLGFSFLLTDRLNQDCLENLFAIIRSKGGNRFNPDSYEFKAALRQCMVDSVMTTSERQNCKEDLDSFLFSLENIASEGSNRSVRSRLQQDVPRSIQALMMPSATASLTSVESNIVVYIAGYVALKLSSKVCTDCKQVMLGMTDSASTEQVFLQAKSFEDCSYGGLQVPSEVLVNAVGVIEEAFRSVTPLALQTTGLRNMIIKRLMLNDHPSINRLVCPNSKCDFLLYVTNLFTDSTTASNSKTSN</sequence>
<feature type="compositionally biased region" description="Basic and acidic residues" evidence="6">
    <location>
        <begin position="76"/>
        <end position="89"/>
    </location>
</feature>
<evidence type="ECO:0000256" key="4">
    <source>
        <dbReference type="ARBA" id="ARBA00023125"/>
    </source>
</evidence>
<dbReference type="EMBL" id="BLXT01002252">
    <property type="protein sequence ID" value="GFN92482.1"/>
    <property type="molecule type" value="Genomic_DNA"/>
</dbReference>
<evidence type="ECO:0000256" key="5">
    <source>
        <dbReference type="PROSITE-ProRule" id="PRU00309"/>
    </source>
</evidence>
<dbReference type="InterPro" id="IPR048367">
    <property type="entry name" value="TNP-like_RNaseH_C"/>
</dbReference>
<evidence type="ECO:0000313" key="8">
    <source>
        <dbReference type="EMBL" id="GFN92482.1"/>
    </source>
</evidence>
<evidence type="ECO:0000256" key="6">
    <source>
        <dbReference type="SAM" id="MobiDB-lite"/>
    </source>
</evidence>
<dbReference type="SMART" id="SM00980">
    <property type="entry name" value="THAP"/>
    <property type="match status" value="1"/>
</dbReference>
<reference evidence="8 9" key="1">
    <citation type="journal article" date="2021" name="Elife">
        <title>Chloroplast acquisition without the gene transfer in kleptoplastic sea slugs, Plakobranchus ocellatus.</title>
        <authorList>
            <person name="Maeda T."/>
            <person name="Takahashi S."/>
            <person name="Yoshida T."/>
            <person name="Shimamura S."/>
            <person name="Takaki Y."/>
            <person name="Nagai Y."/>
            <person name="Toyoda A."/>
            <person name="Suzuki Y."/>
            <person name="Arimoto A."/>
            <person name="Ishii H."/>
            <person name="Satoh N."/>
            <person name="Nishiyama T."/>
            <person name="Hasebe M."/>
            <person name="Maruyama T."/>
            <person name="Minagawa J."/>
            <person name="Obokata J."/>
            <person name="Shigenobu S."/>
        </authorList>
    </citation>
    <scope>NUCLEOTIDE SEQUENCE [LARGE SCALE GENOMIC DNA]</scope>
</reference>
<evidence type="ECO:0000256" key="3">
    <source>
        <dbReference type="ARBA" id="ARBA00022833"/>
    </source>
</evidence>
<dbReference type="Pfam" id="PF21787">
    <property type="entry name" value="TNP-like_RNaseH_N"/>
    <property type="match status" value="1"/>
</dbReference>
<dbReference type="InterPro" id="IPR048365">
    <property type="entry name" value="TNP-like_RNaseH_N"/>
</dbReference>
<proteinExistence type="predicted"/>
<feature type="domain" description="THAP-type" evidence="7">
    <location>
        <begin position="1"/>
        <end position="59"/>
    </location>
</feature>
<keyword evidence="1" id="KW-0479">Metal-binding</keyword>
<evidence type="ECO:0000313" key="9">
    <source>
        <dbReference type="Proteomes" id="UP000735302"/>
    </source>
</evidence>
<gene>
    <name evidence="8" type="ORF">PoB_001898800</name>
</gene>
<organism evidence="8 9">
    <name type="scientific">Plakobranchus ocellatus</name>
    <dbReference type="NCBI Taxonomy" id="259542"/>
    <lineage>
        <taxon>Eukaryota</taxon>
        <taxon>Metazoa</taxon>
        <taxon>Spiralia</taxon>
        <taxon>Lophotrochozoa</taxon>
        <taxon>Mollusca</taxon>
        <taxon>Gastropoda</taxon>
        <taxon>Heterobranchia</taxon>
        <taxon>Euthyneura</taxon>
        <taxon>Panpulmonata</taxon>
        <taxon>Sacoglossa</taxon>
        <taxon>Placobranchoidea</taxon>
        <taxon>Plakobranchidae</taxon>
        <taxon>Plakobranchus</taxon>
    </lineage>
</organism>
<evidence type="ECO:0000259" key="7">
    <source>
        <dbReference type="PROSITE" id="PS50950"/>
    </source>
</evidence>
<accession>A0AAV3ZDG0</accession>
<dbReference type="InterPro" id="IPR006612">
    <property type="entry name" value="THAP_Znf"/>
</dbReference>
<dbReference type="Pfam" id="PF21788">
    <property type="entry name" value="TNP-like_GBD"/>
    <property type="match status" value="1"/>
</dbReference>
<dbReference type="Pfam" id="PF21789">
    <property type="entry name" value="TNP-like_RNaseH_C"/>
    <property type="match status" value="1"/>
</dbReference>
<dbReference type="InterPro" id="IPR048366">
    <property type="entry name" value="TNP-like_GBD"/>
</dbReference>